<dbReference type="AlphaFoldDB" id="A0A1Y2MBN2"/>
<feature type="compositionally biased region" description="Basic and acidic residues" evidence="1">
    <location>
        <begin position="75"/>
        <end position="94"/>
    </location>
</feature>
<feature type="compositionally biased region" description="Low complexity" evidence="1">
    <location>
        <begin position="47"/>
        <end position="66"/>
    </location>
</feature>
<feature type="compositionally biased region" description="Basic and acidic residues" evidence="1">
    <location>
        <begin position="20"/>
        <end position="34"/>
    </location>
</feature>
<name>A0A1Y2MBN2_EPING</name>
<dbReference type="InParanoid" id="A0A1Y2MBN2"/>
<evidence type="ECO:0000313" key="3">
    <source>
        <dbReference type="Proteomes" id="UP000193240"/>
    </source>
</evidence>
<sequence>MMDQYPKVNVEVQEHPSTPSRHDSASSINKKSDFHSPPSLVTSRQPSQTMSSTTNNSNTSAQQTATPPTLNDTAPQERKDSLNADGRAAEELKAKFSRYIDAPPPYSDEQYEDKTEEQQFNMKTHDYAKELSRIMGQQFIRGLNTNNAEE</sequence>
<dbReference type="EMBL" id="KZ107838">
    <property type="protein sequence ID" value="OSS53480.1"/>
    <property type="molecule type" value="Genomic_DNA"/>
</dbReference>
<proteinExistence type="predicted"/>
<organism evidence="2 3">
    <name type="scientific">Epicoccum nigrum</name>
    <name type="common">Soil fungus</name>
    <name type="synonym">Epicoccum purpurascens</name>
    <dbReference type="NCBI Taxonomy" id="105696"/>
    <lineage>
        <taxon>Eukaryota</taxon>
        <taxon>Fungi</taxon>
        <taxon>Dikarya</taxon>
        <taxon>Ascomycota</taxon>
        <taxon>Pezizomycotina</taxon>
        <taxon>Dothideomycetes</taxon>
        <taxon>Pleosporomycetidae</taxon>
        <taxon>Pleosporales</taxon>
        <taxon>Pleosporineae</taxon>
        <taxon>Didymellaceae</taxon>
        <taxon>Epicoccum</taxon>
    </lineage>
</organism>
<evidence type="ECO:0000313" key="2">
    <source>
        <dbReference type="EMBL" id="OSS53480.1"/>
    </source>
</evidence>
<evidence type="ECO:0000256" key="1">
    <source>
        <dbReference type="SAM" id="MobiDB-lite"/>
    </source>
</evidence>
<reference evidence="2 3" key="1">
    <citation type="journal article" date="2017" name="Genome Announc.">
        <title>Genome sequence of the saprophytic ascomycete Epicoccum nigrum ICMP 19927 strain isolated from New Zealand.</title>
        <authorList>
            <person name="Fokin M."/>
            <person name="Fleetwood D."/>
            <person name="Weir B.S."/>
            <person name="Villas-Boas S.G."/>
        </authorList>
    </citation>
    <scope>NUCLEOTIDE SEQUENCE [LARGE SCALE GENOMIC DNA]</scope>
    <source>
        <strain evidence="2 3">ICMP 19927</strain>
    </source>
</reference>
<feature type="region of interest" description="Disordered" evidence="1">
    <location>
        <begin position="1"/>
        <end position="117"/>
    </location>
</feature>
<dbReference type="OMA" id="PYSEKQY"/>
<keyword evidence="3" id="KW-1185">Reference proteome</keyword>
<dbReference type="Proteomes" id="UP000193240">
    <property type="component" value="Unassembled WGS sequence"/>
</dbReference>
<accession>A0A1Y2MBN2</accession>
<protein>
    <submittedName>
        <fullName evidence="2">Uncharacterized protein</fullName>
    </submittedName>
</protein>
<gene>
    <name evidence="2" type="ORF">B5807_00369</name>
</gene>